<proteinExistence type="predicted"/>
<sequence length="123" mass="13758">MFVARSRYALPDPITLDLVSPRRPRLHLLTEILEDDANHLMLYLRPEIPEDGTDHLMLYPSLEVRGAMPFNSSARRDAVPVASSLTLHMANRLSSCIKADPRHSPGVGSSGPKILLNQFRMLT</sequence>
<dbReference type="EMBL" id="AMZH03016908">
    <property type="protein sequence ID" value="RRT43784.1"/>
    <property type="molecule type" value="Genomic_DNA"/>
</dbReference>
<evidence type="ECO:0000313" key="2">
    <source>
        <dbReference type="Proteomes" id="UP000287651"/>
    </source>
</evidence>
<accession>A0A426XWF2</accession>
<gene>
    <name evidence="1" type="ORF">B296_00042808</name>
</gene>
<evidence type="ECO:0000313" key="1">
    <source>
        <dbReference type="EMBL" id="RRT43784.1"/>
    </source>
</evidence>
<reference evidence="1 2" key="1">
    <citation type="journal article" date="2014" name="Agronomy (Basel)">
        <title>A Draft Genome Sequence for Ensete ventricosum, the Drought-Tolerant Tree Against Hunger.</title>
        <authorList>
            <person name="Harrison J."/>
            <person name="Moore K.A."/>
            <person name="Paszkiewicz K."/>
            <person name="Jones T."/>
            <person name="Grant M."/>
            <person name="Ambacheew D."/>
            <person name="Muzemil S."/>
            <person name="Studholme D.J."/>
        </authorList>
    </citation>
    <scope>NUCLEOTIDE SEQUENCE [LARGE SCALE GENOMIC DNA]</scope>
</reference>
<dbReference type="Proteomes" id="UP000287651">
    <property type="component" value="Unassembled WGS sequence"/>
</dbReference>
<organism evidence="1 2">
    <name type="scientific">Ensete ventricosum</name>
    <name type="common">Abyssinian banana</name>
    <name type="synonym">Musa ensete</name>
    <dbReference type="NCBI Taxonomy" id="4639"/>
    <lineage>
        <taxon>Eukaryota</taxon>
        <taxon>Viridiplantae</taxon>
        <taxon>Streptophyta</taxon>
        <taxon>Embryophyta</taxon>
        <taxon>Tracheophyta</taxon>
        <taxon>Spermatophyta</taxon>
        <taxon>Magnoliopsida</taxon>
        <taxon>Liliopsida</taxon>
        <taxon>Zingiberales</taxon>
        <taxon>Musaceae</taxon>
        <taxon>Ensete</taxon>
    </lineage>
</organism>
<dbReference type="AlphaFoldDB" id="A0A426XWF2"/>
<comment type="caution">
    <text evidence="1">The sequence shown here is derived from an EMBL/GenBank/DDBJ whole genome shotgun (WGS) entry which is preliminary data.</text>
</comment>
<name>A0A426XWF2_ENSVE</name>
<protein>
    <submittedName>
        <fullName evidence="1">Uncharacterized protein</fullName>
    </submittedName>
</protein>